<reference evidence="2" key="1">
    <citation type="submission" date="2021-02" db="EMBL/GenBank/DDBJ databases">
        <authorList>
            <person name="Dougan E. K."/>
            <person name="Rhodes N."/>
            <person name="Thang M."/>
            <person name="Chan C."/>
        </authorList>
    </citation>
    <scope>NUCLEOTIDE SEQUENCE</scope>
</reference>
<sequence length="474" mass="52532">MRQVEHDKALDSLGSELQELQLHKQRLEPLQADERKLVWRLKREYTLVRREAELAARALDHQDRENERSEARCSEDAEYSRGLEIKAAELISECPGAQRQLEEEGEVANLRAQRRELLSEIRTLHVNNREKEQHAWKLSSAAELWAESVLPPNFGASALRSLGMARMEVEDAFLQLAEAGKEASRAAEMREVSLLAMHGVMQEHREHVAQLASCESEVLAARAKRGVHVAEATVLREAVRHLSEERSLLSAECDEQRTEMRSWRQEVDQLDELETALRGELSGAQLLASQSAKSNSDVERRVLDLDQELSVYLADRPASSFHFALGWRSIMLDPGTVTEVMKSCGYQRLLYEELVKIKVGLKLLMELVRCRVHIYYPIVAQVGLRKSPCLRIAALVVGHPREMGCGSSKPTTSAAPAASVLATEASPTLPSPSHADVKTSSNALVAGVAPADADAAMPAKKLAKDGEAVQDVPA</sequence>
<gene>
    <name evidence="2" type="ORF">PGLA2088_LOCUS27840</name>
</gene>
<feature type="coiled-coil region" evidence="1">
    <location>
        <begin position="239"/>
        <end position="273"/>
    </location>
</feature>
<protein>
    <submittedName>
        <fullName evidence="2">Uncharacterized protein</fullName>
    </submittedName>
</protein>
<dbReference type="EMBL" id="CAJNNW010027623">
    <property type="protein sequence ID" value="CAE8692369.1"/>
    <property type="molecule type" value="Genomic_DNA"/>
</dbReference>
<name>A0A813K7Z4_POLGL</name>
<comment type="caution">
    <text evidence="2">The sequence shown here is derived from an EMBL/GenBank/DDBJ whole genome shotgun (WGS) entry which is preliminary data.</text>
</comment>
<accession>A0A813K7Z4</accession>
<dbReference type="Proteomes" id="UP000626109">
    <property type="component" value="Unassembled WGS sequence"/>
</dbReference>
<evidence type="ECO:0000313" key="3">
    <source>
        <dbReference type="Proteomes" id="UP000626109"/>
    </source>
</evidence>
<feature type="non-terminal residue" evidence="2">
    <location>
        <position position="474"/>
    </location>
</feature>
<evidence type="ECO:0000313" key="2">
    <source>
        <dbReference type="EMBL" id="CAE8692369.1"/>
    </source>
</evidence>
<keyword evidence="1" id="KW-0175">Coiled coil</keyword>
<feature type="coiled-coil region" evidence="1">
    <location>
        <begin position="100"/>
        <end position="127"/>
    </location>
</feature>
<evidence type="ECO:0000256" key="1">
    <source>
        <dbReference type="SAM" id="Coils"/>
    </source>
</evidence>
<dbReference type="AlphaFoldDB" id="A0A813K7Z4"/>
<organism evidence="2 3">
    <name type="scientific">Polarella glacialis</name>
    <name type="common">Dinoflagellate</name>
    <dbReference type="NCBI Taxonomy" id="89957"/>
    <lineage>
        <taxon>Eukaryota</taxon>
        <taxon>Sar</taxon>
        <taxon>Alveolata</taxon>
        <taxon>Dinophyceae</taxon>
        <taxon>Suessiales</taxon>
        <taxon>Suessiaceae</taxon>
        <taxon>Polarella</taxon>
    </lineage>
</organism>
<proteinExistence type="predicted"/>